<dbReference type="RefSeq" id="WP_379273466.1">
    <property type="nucleotide sequence ID" value="NZ_JBHUGT010000024.1"/>
</dbReference>
<dbReference type="PANTHER" id="PTHR36443:SF1">
    <property type="entry name" value="BSR5223 PROTEIN"/>
    <property type="match status" value="1"/>
</dbReference>
<evidence type="ECO:0000256" key="1">
    <source>
        <dbReference type="SAM" id="Phobius"/>
    </source>
</evidence>
<keyword evidence="1" id="KW-0472">Membrane</keyword>
<keyword evidence="1" id="KW-0812">Transmembrane</keyword>
<feature type="transmembrane region" description="Helical" evidence="1">
    <location>
        <begin position="46"/>
        <end position="67"/>
    </location>
</feature>
<protein>
    <submittedName>
        <fullName evidence="2">DUF2905 domain-containing protein</fullName>
    </submittedName>
</protein>
<evidence type="ECO:0000313" key="2">
    <source>
        <dbReference type="EMBL" id="MFD2661107.1"/>
    </source>
</evidence>
<gene>
    <name evidence="2" type="ORF">ACFSW5_12675</name>
</gene>
<evidence type="ECO:0000313" key="3">
    <source>
        <dbReference type="Proteomes" id="UP001597493"/>
    </source>
</evidence>
<dbReference type="EMBL" id="JBHUMY010000012">
    <property type="protein sequence ID" value="MFD2661107.1"/>
    <property type="molecule type" value="Genomic_DNA"/>
</dbReference>
<dbReference type="Proteomes" id="UP001597493">
    <property type="component" value="Unassembled WGS sequence"/>
</dbReference>
<proteinExistence type="predicted"/>
<comment type="caution">
    <text evidence="2">The sequence shown here is derived from an EMBL/GenBank/DDBJ whole genome shotgun (WGS) entry which is preliminary data.</text>
</comment>
<sequence length="72" mass="7867">MNIAKYLIIAGAALTVIGVLWAVIGKYIPLGRLPGDIAVEKGNVKFYFPIVTCIVISVVLSLIGYIVRWFSK</sequence>
<reference evidence="3" key="1">
    <citation type="journal article" date="2019" name="Int. J. Syst. Evol. Microbiol.">
        <title>The Global Catalogue of Microorganisms (GCM) 10K type strain sequencing project: providing services to taxonomists for standard genome sequencing and annotation.</title>
        <authorList>
            <consortium name="The Broad Institute Genomics Platform"/>
            <consortium name="The Broad Institute Genome Sequencing Center for Infectious Disease"/>
            <person name="Wu L."/>
            <person name="Ma J."/>
        </authorList>
    </citation>
    <scope>NUCLEOTIDE SEQUENCE [LARGE SCALE GENOMIC DNA]</scope>
    <source>
        <strain evidence="3">TISTR 1827</strain>
    </source>
</reference>
<keyword evidence="3" id="KW-1185">Reference proteome</keyword>
<dbReference type="Pfam" id="PF11146">
    <property type="entry name" value="DUF2905"/>
    <property type="match status" value="1"/>
</dbReference>
<name>A0ABW5QXJ9_9BACL</name>
<organism evidence="2 3">
    <name type="scientific">Paenibacillus thailandensis</name>
    <dbReference type="NCBI Taxonomy" id="393250"/>
    <lineage>
        <taxon>Bacteria</taxon>
        <taxon>Bacillati</taxon>
        <taxon>Bacillota</taxon>
        <taxon>Bacilli</taxon>
        <taxon>Bacillales</taxon>
        <taxon>Paenibacillaceae</taxon>
        <taxon>Paenibacillus</taxon>
    </lineage>
</organism>
<accession>A0ABW5QXJ9</accession>
<dbReference type="PANTHER" id="PTHR36443">
    <property type="entry name" value="BSR5223 PROTEIN"/>
    <property type="match status" value="1"/>
</dbReference>
<keyword evidence="1" id="KW-1133">Transmembrane helix</keyword>
<dbReference type="InterPro" id="IPR021320">
    <property type="entry name" value="DUF2905"/>
</dbReference>